<evidence type="ECO:0000313" key="2">
    <source>
        <dbReference type="EMBL" id="CAD6193692.1"/>
    </source>
</evidence>
<evidence type="ECO:0000256" key="1">
    <source>
        <dbReference type="SAM" id="MobiDB-lite"/>
    </source>
</evidence>
<sequence>MGKTGDEDMLLVAHGLRLGARPFIQTKKTNISSFVGPSRCLDDGATTALDYLFNVTPRQSDGNNPVVRGDGNETFAGVGSRIEPRATPQIRHYPENMFSPAVWPVCGLFSLEDWKEMGTNKEDREKDFRIDGGSPQVTIVSLDTQDDKEGLLGPSSEGRVEGQSMAVKT</sequence>
<reference evidence="2" key="1">
    <citation type="submission" date="2020-10" db="EMBL/GenBank/DDBJ databases">
        <authorList>
            <person name="Kikuchi T."/>
        </authorList>
    </citation>
    <scope>NUCLEOTIDE SEQUENCE</scope>
    <source>
        <strain evidence="2">NKZ352</strain>
    </source>
</reference>
<organism evidence="2 3">
    <name type="scientific">Caenorhabditis auriculariae</name>
    <dbReference type="NCBI Taxonomy" id="2777116"/>
    <lineage>
        <taxon>Eukaryota</taxon>
        <taxon>Metazoa</taxon>
        <taxon>Ecdysozoa</taxon>
        <taxon>Nematoda</taxon>
        <taxon>Chromadorea</taxon>
        <taxon>Rhabditida</taxon>
        <taxon>Rhabditina</taxon>
        <taxon>Rhabditomorpha</taxon>
        <taxon>Rhabditoidea</taxon>
        <taxon>Rhabditidae</taxon>
        <taxon>Peloderinae</taxon>
        <taxon>Caenorhabditis</taxon>
    </lineage>
</organism>
<dbReference type="AlphaFoldDB" id="A0A8S1HF70"/>
<accession>A0A8S1HF70</accession>
<keyword evidence="3" id="KW-1185">Reference proteome</keyword>
<gene>
    <name evidence="2" type="ORF">CAUJ_LOCUS9611</name>
</gene>
<protein>
    <submittedName>
        <fullName evidence="2">Uncharacterized protein</fullName>
    </submittedName>
</protein>
<evidence type="ECO:0000313" key="3">
    <source>
        <dbReference type="Proteomes" id="UP000835052"/>
    </source>
</evidence>
<dbReference type="EMBL" id="CAJGYM010000037">
    <property type="protein sequence ID" value="CAD6193692.1"/>
    <property type="molecule type" value="Genomic_DNA"/>
</dbReference>
<name>A0A8S1HF70_9PELO</name>
<comment type="caution">
    <text evidence="2">The sequence shown here is derived from an EMBL/GenBank/DDBJ whole genome shotgun (WGS) entry which is preliminary data.</text>
</comment>
<feature type="region of interest" description="Disordered" evidence="1">
    <location>
        <begin position="141"/>
        <end position="169"/>
    </location>
</feature>
<proteinExistence type="predicted"/>
<dbReference type="Proteomes" id="UP000835052">
    <property type="component" value="Unassembled WGS sequence"/>
</dbReference>